<dbReference type="KEGG" id="pbor:BSF38_04277"/>
<protein>
    <submittedName>
        <fullName evidence="2">Anti-sigma-B factor antagonist</fullName>
    </submittedName>
</protein>
<dbReference type="PROSITE" id="PS50801">
    <property type="entry name" value="STAS"/>
    <property type="match status" value="1"/>
</dbReference>
<dbReference type="SUPFAM" id="SSF52091">
    <property type="entry name" value="SpoIIaa-like"/>
    <property type="match status" value="1"/>
</dbReference>
<dbReference type="Pfam" id="PF01740">
    <property type="entry name" value="STAS"/>
    <property type="match status" value="1"/>
</dbReference>
<dbReference type="STRING" id="1387353.BSF38_04277"/>
<organism evidence="2 3">
    <name type="scientific">Paludisphaera borealis</name>
    <dbReference type="NCBI Taxonomy" id="1387353"/>
    <lineage>
        <taxon>Bacteria</taxon>
        <taxon>Pseudomonadati</taxon>
        <taxon>Planctomycetota</taxon>
        <taxon>Planctomycetia</taxon>
        <taxon>Isosphaerales</taxon>
        <taxon>Isosphaeraceae</taxon>
        <taxon>Paludisphaera</taxon>
    </lineage>
</organism>
<gene>
    <name evidence="2" type="primary">rsbV_1</name>
    <name evidence="2" type="ORF">BSF38_04277</name>
</gene>
<dbReference type="CDD" id="cd07043">
    <property type="entry name" value="STAS_anti-anti-sigma_factors"/>
    <property type="match status" value="1"/>
</dbReference>
<dbReference type="GO" id="GO:0043856">
    <property type="term" value="F:anti-sigma factor antagonist activity"/>
    <property type="evidence" value="ECO:0007669"/>
    <property type="project" value="TreeGrafter"/>
</dbReference>
<dbReference type="AlphaFoldDB" id="A0A1U7CUW8"/>
<evidence type="ECO:0000259" key="1">
    <source>
        <dbReference type="PROSITE" id="PS50801"/>
    </source>
</evidence>
<proteinExistence type="predicted"/>
<keyword evidence="3" id="KW-1185">Reference proteome</keyword>
<dbReference type="EMBL" id="CP019082">
    <property type="protein sequence ID" value="APW62725.1"/>
    <property type="molecule type" value="Genomic_DNA"/>
</dbReference>
<dbReference type="Gene3D" id="3.30.750.24">
    <property type="entry name" value="STAS domain"/>
    <property type="match status" value="1"/>
</dbReference>
<evidence type="ECO:0000313" key="3">
    <source>
        <dbReference type="Proteomes" id="UP000186309"/>
    </source>
</evidence>
<reference evidence="3" key="1">
    <citation type="submission" date="2016-12" db="EMBL/GenBank/DDBJ databases">
        <title>Comparative genomics of four Isosphaeraceae planctomycetes: a common pool of plasmids and glycoside hydrolase genes.</title>
        <authorList>
            <person name="Ivanova A."/>
        </authorList>
    </citation>
    <scope>NUCLEOTIDE SEQUENCE [LARGE SCALE GENOMIC DNA]</scope>
    <source>
        <strain evidence="3">PX4</strain>
    </source>
</reference>
<name>A0A1U7CUW8_9BACT</name>
<dbReference type="RefSeq" id="WP_076349024.1">
    <property type="nucleotide sequence ID" value="NZ_CP019082.1"/>
</dbReference>
<dbReference type="InterPro" id="IPR036513">
    <property type="entry name" value="STAS_dom_sf"/>
</dbReference>
<dbReference type="OrthoDB" id="218403at2"/>
<feature type="domain" description="STAS" evidence="1">
    <location>
        <begin position="31"/>
        <end position="114"/>
    </location>
</feature>
<evidence type="ECO:0000313" key="2">
    <source>
        <dbReference type="EMBL" id="APW62725.1"/>
    </source>
</evidence>
<accession>A0A1U7CUW8</accession>
<sequence length="120" mass="13538">MSTFTTRDDADALLVTFTDPSGLNDFRNTPLRDALFDLVQSRSEPRVALDMNKIDYLSSSGVAILVGLKRRIETRNGKIVLFRLQSIVRDLLQVMKLDRYFVIVDDEEQAVASLRSVSSV</sequence>
<dbReference type="Proteomes" id="UP000186309">
    <property type="component" value="Chromosome"/>
</dbReference>
<dbReference type="PANTHER" id="PTHR33495">
    <property type="entry name" value="ANTI-SIGMA FACTOR ANTAGONIST TM_1081-RELATED-RELATED"/>
    <property type="match status" value="1"/>
</dbReference>
<dbReference type="InterPro" id="IPR002645">
    <property type="entry name" value="STAS_dom"/>
</dbReference>